<evidence type="ECO:0000313" key="4">
    <source>
        <dbReference type="EMBL" id="PSR55800.1"/>
    </source>
</evidence>
<accession>A0A2T2YJW9</accession>
<evidence type="ECO:0000259" key="3">
    <source>
        <dbReference type="Pfam" id="PF08212"/>
    </source>
</evidence>
<dbReference type="PRINTS" id="PR01171">
    <property type="entry name" value="BCTLIPOCALIN"/>
</dbReference>
<organism evidence="4 5">
    <name type="scientific">Adhaeribacter arboris</name>
    <dbReference type="NCBI Taxonomy" id="2072846"/>
    <lineage>
        <taxon>Bacteria</taxon>
        <taxon>Pseudomonadati</taxon>
        <taxon>Bacteroidota</taxon>
        <taxon>Cytophagia</taxon>
        <taxon>Cytophagales</taxon>
        <taxon>Hymenobacteraceae</taxon>
        <taxon>Adhaeribacter</taxon>
    </lineage>
</organism>
<dbReference type="OrthoDB" id="594739at2"/>
<name>A0A2T2YJW9_9BACT</name>
<dbReference type="PIRSF" id="PIRSF036893">
    <property type="entry name" value="Lipocalin_ApoD"/>
    <property type="match status" value="1"/>
</dbReference>
<dbReference type="Proteomes" id="UP000240357">
    <property type="component" value="Unassembled WGS sequence"/>
</dbReference>
<dbReference type="PROSITE" id="PS00213">
    <property type="entry name" value="LIPOCALIN"/>
    <property type="match status" value="1"/>
</dbReference>
<gene>
    <name evidence="4" type="ORF">AHMF7605_21020</name>
</gene>
<dbReference type="InterPro" id="IPR022271">
    <property type="entry name" value="Lipocalin_ApoD"/>
</dbReference>
<dbReference type="AlphaFoldDB" id="A0A2T2YJW9"/>
<dbReference type="InterPro" id="IPR000566">
    <property type="entry name" value="Lipocln_cytosolic_FA-bd_dom"/>
</dbReference>
<feature type="domain" description="Lipocalin/cytosolic fatty-acid binding" evidence="3">
    <location>
        <begin position="38"/>
        <end position="179"/>
    </location>
</feature>
<keyword evidence="5" id="KW-1185">Reference proteome</keyword>
<dbReference type="PANTHER" id="PTHR10612">
    <property type="entry name" value="APOLIPOPROTEIN D"/>
    <property type="match status" value="1"/>
</dbReference>
<dbReference type="InterPro" id="IPR022272">
    <property type="entry name" value="Lipocalin_CS"/>
</dbReference>
<dbReference type="GO" id="GO:0006950">
    <property type="term" value="P:response to stress"/>
    <property type="evidence" value="ECO:0007669"/>
    <property type="project" value="UniProtKB-ARBA"/>
</dbReference>
<reference evidence="4 5" key="1">
    <citation type="submission" date="2018-03" db="EMBL/GenBank/DDBJ databases">
        <title>Adhaeribacter sp. HMF7605 Genome sequencing and assembly.</title>
        <authorList>
            <person name="Kang H."/>
            <person name="Kang J."/>
            <person name="Cha I."/>
            <person name="Kim H."/>
            <person name="Joh K."/>
        </authorList>
    </citation>
    <scope>NUCLEOTIDE SEQUENCE [LARGE SCALE GENOMIC DNA]</scope>
    <source>
        <strain evidence="4 5">HMF7605</strain>
    </source>
</reference>
<dbReference type="CDD" id="cd19438">
    <property type="entry name" value="lipocalin_Blc-like"/>
    <property type="match status" value="1"/>
</dbReference>
<evidence type="ECO:0000256" key="1">
    <source>
        <dbReference type="ARBA" id="ARBA00006889"/>
    </source>
</evidence>
<dbReference type="InterPro" id="IPR012674">
    <property type="entry name" value="Calycin"/>
</dbReference>
<sequence length="183" mass="20749">MNKNTREILIGAGTVVLGSLALRYFSRKHQPLETVSAVDLSRYAGKWYEIAAFPLIFERGCHCTTAEYTLHPAGYVKVVNSCRRNSPQGKVKQAMGKAFPVPGSNNTKLKVQFQWPFRGDYWIIALDEDYSHALVGTPDRQYLWVLARSPFMAPTLYQNLVHLAQQKGFDTDHLHLTNQACFD</sequence>
<protein>
    <recommendedName>
        <fullName evidence="3">Lipocalin/cytosolic fatty-acid binding domain-containing protein</fullName>
    </recommendedName>
</protein>
<comment type="similarity">
    <text evidence="1 2">Belongs to the calycin superfamily. Lipocalin family.</text>
</comment>
<dbReference type="EMBL" id="PYFT01000001">
    <property type="protein sequence ID" value="PSR55800.1"/>
    <property type="molecule type" value="Genomic_DNA"/>
</dbReference>
<dbReference type="Pfam" id="PF08212">
    <property type="entry name" value="Lipocalin_2"/>
    <property type="match status" value="1"/>
</dbReference>
<evidence type="ECO:0000313" key="5">
    <source>
        <dbReference type="Proteomes" id="UP000240357"/>
    </source>
</evidence>
<dbReference type="InterPro" id="IPR002446">
    <property type="entry name" value="Lipocalin_bac"/>
</dbReference>
<comment type="caution">
    <text evidence="4">The sequence shown here is derived from an EMBL/GenBank/DDBJ whole genome shotgun (WGS) entry which is preliminary data.</text>
</comment>
<dbReference type="SUPFAM" id="SSF50814">
    <property type="entry name" value="Lipocalins"/>
    <property type="match status" value="1"/>
</dbReference>
<dbReference type="Gene3D" id="2.40.128.20">
    <property type="match status" value="1"/>
</dbReference>
<proteinExistence type="inferred from homology"/>
<dbReference type="PANTHER" id="PTHR10612:SF34">
    <property type="entry name" value="APOLIPOPROTEIN D"/>
    <property type="match status" value="1"/>
</dbReference>
<dbReference type="RefSeq" id="WP_106931981.1">
    <property type="nucleotide sequence ID" value="NZ_PYFT01000001.1"/>
</dbReference>
<evidence type="ECO:0000256" key="2">
    <source>
        <dbReference type="PIRNR" id="PIRNR036893"/>
    </source>
</evidence>
<dbReference type="InterPro" id="IPR047202">
    <property type="entry name" value="Lipocalin_Blc-like_dom"/>
</dbReference>